<comment type="subcellular location">
    <subcellularLocation>
        <location evidence="2">Secreted</location>
    </subcellularLocation>
</comment>
<evidence type="ECO:0000256" key="5">
    <source>
        <dbReference type="ARBA" id="ARBA00022729"/>
    </source>
</evidence>
<feature type="compositionally biased region" description="Low complexity" evidence="16">
    <location>
        <begin position="259"/>
        <end position="302"/>
    </location>
</feature>
<dbReference type="Pfam" id="PF00734">
    <property type="entry name" value="CBM_1"/>
    <property type="match status" value="1"/>
</dbReference>
<dbReference type="InterPro" id="IPR005103">
    <property type="entry name" value="AA9_LPMO"/>
</dbReference>
<dbReference type="EMBL" id="ONZQ02000004">
    <property type="protein sequence ID" value="SPO00759.1"/>
    <property type="molecule type" value="Genomic_DNA"/>
</dbReference>
<dbReference type="InterPro" id="IPR049892">
    <property type="entry name" value="AA9"/>
</dbReference>
<dbReference type="CDD" id="cd21175">
    <property type="entry name" value="LPMO_AA9"/>
    <property type="match status" value="1"/>
</dbReference>
<comment type="cofactor">
    <cofactor evidence="1">
        <name>Cu(2+)</name>
        <dbReference type="ChEBI" id="CHEBI:29036"/>
    </cofactor>
</comment>
<organism evidence="19 20">
    <name type="scientific">Cephalotrichum gorgonifer</name>
    <dbReference type="NCBI Taxonomy" id="2041049"/>
    <lineage>
        <taxon>Eukaryota</taxon>
        <taxon>Fungi</taxon>
        <taxon>Dikarya</taxon>
        <taxon>Ascomycota</taxon>
        <taxon>Pezizomycotina</taxon>
        <taxon>Sordariomycetes</taxon>
        <taxon>Hypocreomycetidae</taxon>
        <taxon>Microascales</taxon>
        <taxon>Microascaceae</taxon>
        <taxon>Cephalotrichum</taxon>
    </lineage>
</organism>
<comment type="similarity">
    <text evidence="13">Belongs to the polysaccharide monooxygenase AA9 family.</text>
</comment>
<evidence type="ECO:0000313" key="20">
    <source>
        <dbReference type="Proteomes" id="UP001187682"/>
    </source>
</evidence>
<evidence type="ECO:0000259" key="18">
    <source>
        <dbReference type="PROSITE" id="PS51164"/>
    </source>
</evidence>
<dbReference type="GO" id="GO:0005576">
    <property type="term" value="C:extracellular region"/>
    <property type="evidence" value="ECO:0007669"/>
    <property type="project" value="UniProtKB-SubCell"/>
</dbReference>
<gene>
    <name evidence="19" type="ORF">DNG_03507</name>
</gene>
<dbReference type="GO" id="GO:0030248">
    <property type="term" value="F:cellulose binding"/>
    <property type="evidence" value="ECO:0007669"/>
    <property type="project" value="InterPro"/>
</dbReference>
<keyword evidence="20" id="KW-1185">Reference proteome</keyword>
<dbReference type="GO" id="GO:0030245">
    <property type="term" value="P:cellulose catabolic process"/>
    <property type="evidence" value="ECO:0007669"/>
    <property type="project" value="UniProtKB-KW"/>
</dbReference>
<reference evidence="19" key="1">
    <citation type="submission" date="2018-03" db="EMBL/GenBank/DDBJ databases">
        <authorList>
            <person name="Guldener U."/>
        </authorList>
    </citation>
    <scope>NUCLEOTIDE SEQUENCE</scope>
</reference>
<keyword evidence="9 19" id="KW-0503">Monooxygenase</keyword>
<dbReference type="InterPro" id="IPR000254">
    <property type="entry name" value="CBD"/>
</dbReference>
<evidence type="ECO:0000256" key="2">
    <source>
        <dbReference type="ARBA" id="ARBA00004613"/>
    </source>
</evidence>
<proteinExistence type="inferred from homology"/>
<evidence type="ECO:0000256" key="4">
    <source>
        <dbReference type="ARBA" id="ARBA00022723"/>
    </source>
</evidence>
<comment type="catalytic activity">
    <reaction evidence="14">
        <text>[(1-&gt;4)-beta-D-glucosyl]n+m + reduced acceptor + O2 = 4-dehydro-beta-D-glucosyl-[(1-&gt;4)-beta-D-glucosyl]n-1 + [(1-&gt;4)-beta-D-glucosyl]m + acceptor + H2O.</text>
        <dbReference type="EC" id="1.14.99.56"/>
    </reaction>
</comment>
<evidence type="ECO:0000256" key="8">
    <source>
        <dbReference type="ARBA" id="ARBA00023008"/>
    </source>
</evidence>
<dbReference type="SUPFAM" id="SSF57180">
    <property type="entry name" value="Cellulose-binding domain"/>
    <property type="match status" value="1"/>
</dbReference>
<evidence type="ECO:0000256" key="3">
    <source>
        <dbReference type="ARBA" id="ARBA00022525"/>
    </source>
</evidence>
<evidence type="ECO:0000256" key="14">
    <source>
        <dbReference type="ARBA" id="ARBA00045077"/>
    </source>
</evidence>
<evidence type="ECO:0000256" key="9">
    <source>
        <dbReference type="ARBA" id="ARBA00023033"/>
    </source>
</evidence>
<evidence type="ECO:0000256" key="11">
    <source>
        <dbReference type="ARBA" id="ARBA00023277"/>
    </source>
</evidence>
<feature type="region of interest" description="Disordered" evidence="16">
    <location>
        <begin position="249"/>
        <end position="309"/>
    </location>
</feature>
<evidence type="ECO:0000256" key="13">
    <source>
        <dbReference type="ARBA" id="ARBA00044502"/>
    </source>
</evidence>
<dbReference type="PROSITE" id="PS51164">
    <property type="entry name" value="CBM1_2"/>
    <property type="match status" value="1"/>
</dbReference>
<keyword evidence="4" id="KW-0479">Metal-binding</keyword>
<dbReference type="InterPro" id="IPR035971">
    <property type="entry name" value="CBD_sf"/>
</dbReference>
<keyword evidence="3" id="KW-0964">Secreted</keyword>
<evidence type="ECO:0000256" key="16">
    <source>
        <dbReference type="SAM" id="MobiDB-lite"/>
    </source>
</evidence>
<dbReference type="Pfam" id="PF03443">
    <property type="entry name" value="AA9"/>
    <property type="match status" value="1"/>
</dbReference>
<evidence type="ECO:0000256" key="12">
    <source>
        <dbReference type="ARBA" id="ARBA00023326"/>
    </source>
</evidence>
<keyword evidence="10" id="KW-1015">Disulfide bond</keyword>
<dbReference type="EC" id="1.14.99.56" evidence="15"/>
<keyword evidence="8" id="KW-0186">Copper</keyword>
<dbReference type="Proteomes" id="UP001187682">
    <property type="component" value="Unassembled WGS sequence"/>
</dbReference>
<keyword evidence="6" id="KW-0136">Cellulose degradation</keyword>
<evidence type="ECO:0000256" key="15">
    <source>
        <dbReference type="ARBA" id="ARBA00047174"/>
    </source>
</evidence>
<dbReference type="SMART" id="SM00236">
    <property type="entry name" value="fCBD"/>
    <property type="match status" value="1"/>
</dbReference>
<dbReference type="AlphaFoldDB" id="A0AAE8MUE0"/>
<feature type="domain" description="CBM1" evidence="18">
    <location>
        <begin position="301"/>
        <end position="337"/>
    </location>
</feature>
<dbReference type="Gene3D" id="2.70.50.70">
    <property type="match status" value="1"/>
</dbReference>
<keyword evidence="12" id="KW-0624">Polysaccharide degradation</keyword>
<feature type="chain" id="PRO_5042121757" description="lytic cellulose monooxygenase (C4-dehydrogenating)" evidence="17">
    <location>
        <begin position="22"/>
        <end position="337"/>
    </location>
</feature>
<dbReference type="PANTHER" id="PTHR33353:SF36">
    <property type="entry name" value="ENDO-BETA-1,4-GLUCANASE D"/>
    <property type="match status" value="1"/>
</dbReference>
<comment type="caution">
    <text evidence="19">The sequence shown here is derived from an EMBL/GenBank/DDBJ whole genome shotgun (WGS) entry which is preliminary data.</text>
</comment>
<dbReference type="PANTHER" id="PTHR33353">
    <property type="entry name" value="PUTATIVE (AFU_ORTHOLOGUE AFUA_1G12560)-RELATED"/>
    <property type="match status" value="1"/>
</dbReference>
<feature type="signal peptide" evidence="17">
    <location>
        <begin position="1"/>
        <end position="21"/>
    </location>
</feature>
<evidence type="ECO:0000256" key="6">
    <source>
        <dbReference type="ARBA" id="ARBA00023001"/>
    </source>
</evidence>
<accession>A0AAE8MUE0</accession>
<evidence type="ECO:0000256" key="17">
    <source>
        <dbReference type="SAM" id="SignalP"/>
    </source>
</evidence>
<dbReference type="PROSITE" id="PS00562">
    <property type="entry name" value="CBM1_1"/>
    <property type="match status" value="1"/>
</dbReference>
<evidence type="ECO:0000256" key="10">
    <source>
        <dbReference type="ARBA" id="ARBA00023157"/>
    </source>
</evidence>
<dbReference type="GO" id="GO:0004497">
    <property type="term" value="F:monooxygenase activity"/>
    <property type="evidence" value="ECO:0007669"/>
    <property type="project" value="UniProtKB-KW"/>
</dbReference>
<evidence type="ECO:0000256" key="1">
    <source>
        <dbReference type="ARBA" id="ARBA00001973"/>
    </source>
</evidence>
<protein>
    <recommendedName>
        <fullName evidence="15">lytic cellulose monooxygenase (C4-dehydrogenating)</fullName>
        <ecNumber evidence="15">1.14.99.56</ecNumber>
    </recommendedName>
</protein>
<keyword evidence="11" id="KW-0119">Carbohydrate metabolism</keyword>
<keyword evidence="7" id="KW-0560">Oxidoreductase</keyword>
<evidence type="ECO:0000313" key="19">
    <source>
        <dbReference type="EMBL" id="SPO00759.1"/>
    </source>
</evidence>
<keyword evidence="5 17" id="KW-0732">Signal</keyword>
<evidence type="ECO:0000256" key="7">
    <source>
        <dbReference type="ARBA" id="ARBA00023002"/>
    </source>
</evidence>
<dbReference type="GO" id="GO:0046872">
    <property type="term" value="F:metal ion binding"/>
    <property type="evidence" value="ECO:0007669"/>
    <property type="project" value="UniProtKB-KW"/>
</dbReference>
<name>A0AAE8MUE0_9PEZI</name>
<sequence length="337" mass="34779">MTKLSTLIGALASAVAVSAHGHVSHVIHKGVQFRGYHPASDPYSSNPPVAVGWAADQLDLGFVAPDAYGTPDMICHRSATPAKGHVRVAAGDTLTLQWNTWPESHHGPISDWLAPCNGPCANVDKNSLRFFKITGQGLIRPGAPGYYAADQLIDNDFAWVVKIPENIAPGHYVLRHEIIALHGASGPNGAQSYPQCFNLEITGSGTAKPAGVSGTALYGANDPGVLVNIYDAGLDYKVPGGAFIQGGVSAAPQNPEKATATGTPTTVGGSGPQPTVNPPSSTNPPATTLVTKTTTAPGTGPTQSPWGQCGGIGWSGPTVCGSGTRCVVVNDYYHQCQ</sequence>